<keyword evidence="2 4" id="KW-0238">DNA-binding</keyword>
<accession>A0A418M186</accession>
<gene>
    <name evidence="6" type="ORF">DYU11_25030</name>
</gene>
<name>A0A418M186_9BACT</name>
<evidence type="ECO:0000256" key="1">
    <source>
        <dbReference type="ARBA" id="ARBA00023015"/>
    </source>
</evidence>
<dbReference type="InterPro" id="IPR009057">
    <property type="entry name" value="Homeodomain-like_sf"/>
</dbReference>
<dbReference type="GO" id="GO:0003700">
    <property type="term" value="F:DNA-binding transcription factor activity"/>
    <property type="evidence" value="ECO:0007669"/>
    <property type="project" value="TreeGrafter"/>
</dbReference>
<evidence type="ECO:0000256" key="2">
    <source>
        <dbReference type="ARBA" id="ARBA00023125"/>
    </source>
</evidence>
<comment type="caution">
    <text evidence="6">The sequence shown here is derived from an EMBL/GenBank/DDBJ whole genome shotgun (WGS) entry which is preliminary data.</text>
</comment>
<dbReference type="InterPro" id="IPR001647">
    <property type="entry name" value="HTH_TetR"/>
</dbReference>
<dbReference type="OrthoDB" id="9789566at2"/>
<evidence type="ECO:0000313" key="6">
    <source>
        <dbReference type="EMBL" id="RIV19372.1"/>
    </source>
</evidence>
<dbReference type="PANTHER" id="PTHR30055:SF234">
    <property type="entry name" value="HTH-TYPE TRANSCRIPTIONAL REGULATOR BETI"/>
    <property type="match status" value="1"/>
</dbReference>
<dbReference type="Pfam" id="PF00440">
    <property type="entry name" value="TetR_N"/>
    <property type="match status" value="1"/>
</dbReference>
<dbReference type="RefSeq" id="WP_119670475.1">
    <property type="nucleotide sequence ID" value="NZ_QXED01000008.1"/>
</dbReference>
<organism evidence="6 7">
    <name type="scientific">Fibrisoma montanum</name>
    <dbReference type="NCBI Taxonomy" id="2305895"/>
    <lineage>
        <taxon>Bacteria</taxon>
        <taxon>Pseudomonadati</taxon>
        <taxon>Bacteroidota</taxon>
        <taxon>Cytophagia</taxon>
        <taxon>Cytophagales</taxon>
        <taxon>Spirosomataceae</taxon>
        <taxon>Fibrisoma</taxon>
    </lineage>
</organism>
<evidence type="ECO:0000259" key="5">
    <source>
        <dbReference type="PROSITE" id="PS50977"/>
    </source>
</evidence>
<sequence>METKTEGSKTDQKRRAIRQAAAECFARYGYDKTTLDDIGKAIRLNKASLYYYYKNKEELFIDVVLQESAAFMSDLMAKVATIDEPTEQISTYLTERLRYYKQVLNLHSLSIENLQTLEPQFEQLYAGVLQQELDFLETLMRKAIPPTEDARQLASLLLTVADALKYKAVRDAGFGSTQAIDYSQVEHETGLLTKLIINGINA</sequence>
<dbReference type="Gene3D" id="1.10.10.60">
    <property type="entry name" value="Homeodomain-like"/>
    <property type="match status" value="1"/>
</dbReference>
<dbReference type="Proteomes" id="UP000283523">
    <property type="component" value="Unassembled WGS sequence"/>
</dbReference>
<proteinExistence type="predicted"/>
<dbReference type="PRINTS" id="PR00455">
    <property type="entry name" value="HTHTETR"/>
</dbReference>
<protein>
    <submittedName>
        <fullName evidence="6">TetR/AcrR family transcriptional regulator</fullName>
    </submittedName>
</protein>
<reference evidence="6 7" key="1">
    <citation type="submission" date="2018-08" db="EMBL/GenBank/DDBJ databases">
        <title>Fibrisoma montanum sp. nov., isolated from Danxia mountain soil.</title>
        <authorList>
            <person name="Huang Y."/>
        </authorList>
    </citation>
    <scope>NUCLEOTIDE SEQUENCE [LARGE SCALE GENOMIC DNA]</scope>
    <source>
        <strain evidence="6 7">HYT19</strain>
    </source>
</reference>
<dbReference type="PANTHER" id="PTHR30055">
    <property type="entry name" value="HTH-TYPE TRANSCRIPTIONAL REGULATOR RUTR"/>
    <property type="match status" value="1"/>
</dbReference>
<keyword evidence="1" id="KW-0805">Transcription regulation</keyword>
<evidence type="ECO:0000256" key="4">
    <source>
        <dbReference type="PROSITE-ProRule" id="PRU00335"/>
    </source>
</evidence>
<dbReference type="PROSITE" id="PS50977">
    <property type="entry name" value="HTH_TETR_2"/>
    <property type="match status" value="1"/>
</dbReference>
<evidence type="ECO:0000313" key="7">
    <source>
        <dbReference type="Proteomes" id="UP000283523"/>
    </source>
</evidence>
<keyword evidence="7" id="KW-1185">Reference proteome</keyword>
<dbReference type="InterPro" id="IPR050109">
    <property type="entry name" value="HTH-type_TetR-like_transc_reg"/>
</dbReference>
<dbReference type="Gene3D" id="1.10.357.10">
    <property type="entry name" value="Tetracycline Repressor, domain 2"/>
    <property type="match status" value="1"/>
</dbReference>
<dbReference type="SUPFAM" id="SSF46689">
    <property type="entry name" value="Homeodomain-like"/>
    <property type="match status" value="1"/>
</dbReference>
<dbReference type="AlphaFoldDB" id="A0A418M186"/>
<feature type="domain" description="HTH tetR-type" evidence="5">
    <location>
        <begin position="11"/>
        <end position="71"/>
    </location>
</feature>
<keyword evidence="3" id="KW-0804">Transcription</keyword>
<dbReference type="GO" id="GO:0000976">
    <property type="term" value="F:transcription cis-regulatory region binding"/>
    <property type="evidence" value="ECO:0007669"/>
    <property type="project" value="TreeGrafter"/>
</dbReference>
<evidence type="ECO:0000256" key="3">
    <source>
        <dbReference type="ARBA" id="ARBA00023163"/>
    </source>
</evidence>
<feature type="DNA-binding region" description="H-T-H motif" evidence="4">
    <location>
        <begin position="34"/>
        <end position="53"/>
    </location>
</feature>
<dbReference type="EMBL" id="QXED01000008">
    <property type="protein sequence ID" value="RIV19372.1"/>
    <property type="molecule type" value="Genomic_DNA"/>
</dbReference>